<sequence>MLRFISCTLVILMSLTVLLSVSGNVRAHSGHDGNSHHGMVSDMDDMSKPFSHDPFSSHADICGMTVCGPFVEELVALVSVTLVVSQAAFWITERSFVSIEADGSYKPPRA</sequence>
<proteinExistence type="predicted"/>
<keyword evidence="1" id="KW-0732">Signal</keyword>
<evidence type="ECO:0000313" key="2">
    <source>
        <dbReference type="EMBL" id="AJD51646.1"/>
    </source>
</evidence>
<name>A0AB72UBK6_9PROT</name>
<protein>
    <submittedName>
        <fullName evidence="2">Uncharacterized protein</fullName>
    </submittedName>
</protein>
<dbReference type="Proteomes" id="UP000007127">
    <property type="component" value="Chromosome"/>
</dbReference>
<evidence type="ECO:0000256" key="1">
    <source>
        <dbReference type="SAM" id="SignalP"/>
    </source>
</evidence>
<dbReference type="AlphaFoldDB" id="A0AB72UBK6"/>
<gene>
    <name evidence="2" type="ORF">TH3_07630</name>
</gene>
<dbReference type="EMBL" id="CP004388">
    <property type="protein sequence ID" value="AJD51646.1"/>
    <property type="molecule type" value="Genomic_DNA"/>
</dbReference>
<reference evidence="2 3" key="1">
    <citation type="journal article" date="2012" name="J. Bacteriol.">
        <title>Genome sequence of Thalassospira xiamenensis type strain M-5.</title>
        <authorList>
            <person name="Lai Q."/>
            <person name="Shao Z."/>
        </authorList>
    </citation>
    <scope>NUCLEOTIDE SEQUENCE [LARGE SCALE GENOMIC DNA]</scope>
    <source>
        <strain evidence="2 3">M-5</strain>
    </source>
</reference>
<feature type="signal peptide" evidence="1">
    <location>
        <begin position="1"/>
        <end position="27"/>
    </location>
</feature>
<accession>A0AB72UBK6</accession>
<feature type="chain" id="PRO_5044498847" evidence="1">
    <location>
        <begin position="28"/>
        <end position="110"/>
    </location>
</feature>
<evidence type="ECO:0000313" key="3">
    <source>
        <dbReference type="Proteomes" id="UP000007127"/>
    </source>
</evidence>
<dbReference type="GeneID" id="31927198"/>
<dbReference type="KEGG" id="txi:TH3_07630"/>
<organism evidence="2 3">
    <name type="scientific">Thalassospira xiamenensis M-5 = DSM 17429</name>
    <dbReference type="NCBI Taxonomy" id="1123366"/>
    <lineage>
        <taxon>Bacteria</taxon>
        <taxon>Pseudomonadati</taxon>
        <taxon>Pseudomonadota</taxon>
        <taxon>Alphaproteobacteria</taxon>
        <taxon>Rhodospirillales</taxon>
        <taxon>Thalassospiraceae</taxon>
        <taxon>Thalassospira</taxon>
    </lineage>
</organism>
<dbReference type="RefSeq" id="WP_007091974.1">
    <property type="nucleotide sequence ID" value="NZ_CP004388.1"/>
</dbReference>